<evidence type="ECO:0000313" key="2">
    <source>
        <dbReference type="EMBL" id="RTJ79613.1"/>
    </source>
</evidence>
<gene>
    <name evidence="2" type="ORF">C3H57_04380</name>
    <name evidence="1" type="ORF">C3I27_03565</name>
</gene>
<evidence type="ECO:0000313" key="3">
    <source>
        <dbReference type="Proteomes" id="UP000288507"/>
    </source>
</evidence>
<dbReference type="EMBL" id="PQZD01000003">
    <property type="protein sequence ID" value="RTI48505.1"/>
    <property type="molecule type" value="Genomic_DNA"/>
</dbReference>
<protein>
    <submittedName>
        <fullName evidence="2">Uncharacterized protein</fullName>
    </submittedName>
</protein>
<name>A0A430VBK7_CAMJU</name>
<evidence type="ECO:0000313" key="1">
    <source>
        <dbReference type="EMBL" id="RTI48505.1"/>
    </source>
</evidence>
<accession>A0A430VBK7</accession>
<sequence length="147" mass="16659">MLRLYKSVVESVDLSQKIKSDLQSIASTVLVYQNLLIVRYVNCKILDNSQNNVYFVFNGSQSLSELVGVLIDYSFSTLRTQDIVKNYIPVSKIDSADKLPKIVKRLSELNLLSSQNMNDPEIVKAKLSYSQVPSEYFNKILTLSKNS</sequence>
<organism evidence="2 3">
    <name type="scientific">Campylobacter jejuni</name>
    <dbReference type="NCBI Taxonomy" id="197"/>
    <lineage>
        <taxon>Bacteria</taxon>
        <taxon>Pseudomonadati</taxon>
        <taxon>Campylobacterota</taxon>
        <taxon>Epsilonproteobacteria</taxon>
        <taxon>Campylobacterales</taxon>
        <taxon>Campylobacteraceae</taxon>
        <taxon>Campylobacter</taxon>
    </lineage>
</organism>
<dbReference type="Proteomes" id="UP000287197">
    <property type="component" value="Unassembled WGS sequence"/>
</dbReference>
<reference evidence="2 3" key="2">
    <citation type="journal article" date="2019" name="Appl. Environ. Microbiol.">
        <title>Population genetics and characterization of Campylobacter jejuni isolates in western jackdaws and game birds in Finland.</title>
        <authorList>
            <person name="Kovanen S."/>
            <person name="Rossi M."/>
            <person name="Pohja-Mykra M."/>
            <person name="Nieminen T."/>
            <person name="Raunio-Saarnisto M."/>
            <person name="Sauvala M."/>
            <person name="Fredriksson-Ahomaa M."/>
            <person name="Hanninen M.L."/>
            <person name="Kivisto R."/>
        </authorList>
    </citation>
    <scope>NUCLEOTIDE SEQUENCE [LARGE SCALE GENOMIC DNA]</scope>
    <source>
        <strain evidence="2 3">CB313</strain>
        <strain evidence="1">SO-26</strain>
    </source>
</reference>
<proteinExistence type="predicted"/>
<dbReference type="EMBL" id="PRBV01000005">
    <property type="protein sequence ID" value="RTJ79613.1"/>
    <property type="molecule type" value="Genomic_DNA"/>
</dbReference>
<comment type="caution">
    <text evidence="2">The sequence shown here is derived from an EMBL/GenBank/DDBJ whole genome shotgun (WGS) entry which is preliminary data.</text>
</comment>
<dbReference type="Proteomes" id="UP000288507">
    <property type="component" value="Unassembled WGS sequence"/>
</dbReference>
<dbReference type="RefSeq" id="WP_126232172.1">
    <property type="nucleotide sequence ID" value="NZ_PQZD01000003.1"/>
</dbReference>
<reference evidence="1" key="1">
    <citation type="submission" date="2018-01" db="EMBL/GenBank/DDBJ databases">
        <authorList>
            <person name="Kovanen S."/>
            <person name="Nieminen T."/>
            <person name="Pohja-Mykra M."/>
            <person name="Raunio-Saarnisto M."/>
            <person name="Sauvala M."/>
            <person name="Fredriksson-Ahomaa M."/>
            <person name="Hanninen M.-L."/>
            <person name="Kivisto R."/>
        </authorList>
    </citation>
    <scope>NUCLEOTIDE SEQUENCE</scope>
    <source>
        <strain evidence="1">SO-26</strain>
    </source>
</reference>
<dbReference type="AlphaFoldDB" id="A0A430VBK7"/>